<reference evidence="8 9" key="1">
    <citation type="journal article" date="2020" name="Environ. Microbiol. Rep.">
        <title>Redox cycling of Fe(II) and Fe(III) in magnetite accelerates aceticlastic methanogenesis by Methanosarcina mazei.</title>
        <authorList>
            <person name="Wang H."/>
            <person name="Byrne J.M."/>
            <person name="Liu P."/>
            <person name="Liu J."/>
            <person name="Dong X."/>
            <person name="Lu Y."/>
        </authorList>
    </citation>
    <scope>NUCLEOTIDE SEQUENCE [LARGE SCALE GENOMIC DNA]</scope>
    <source>
        <strain evidence="9">zm-15</strain>
    </source>
</reference>
<keyword evidence="3" id="KW-0227">DNA damage</keyword>
<evidence type="ECO:0000256" key="4">
    <source>
        <dbReference type="ARBA" id="ARBA00022801"/>
    </source>
</evidence>
<keyword evidence="5" id="KW-0190">Covalent protein-DNA linkage</keyword>
<evidence type="ECO:0000256" key="6">
    <source>
        <dbReference type="ARBA" id="ARBA00023125"/>
    </source>
</evidence>
<proteinExistence type="inferred from homology"/>
<dbReference type="GO" id="GO:0006508">
    <property type="term" value="P:proteolysis"/>
    <property type="evidence" value="ECO:0007669"/>
    <property type="project" value="UniProtKB-KW"/>
</dbReference>
<evidence type="ECO:0000313" key="8">
    <source>
        <dbReference type="EMBL" id="QIB90990.1"/>
    </source>
</evidence>
<keyword evidence="2" id="KW-0645">Protease</keyword>
<dbReference type="AlphaFoldDB" id="A0A6C0VHT2"/>
<comment type="similarity">
    <text evidence="1">Belongs to the SOS response-associated peptidase family.</text>
</comment>
<dbReference type="Gene3D" id="3.90.1680.10">
    <property type="entry name" value="SOS response associated peptidase-like"/>
    <property type="match status" value="1"/>
</dbReference>
<dbReference type="InterPro" id="IPR036590">
    <property type="entry name" value="SRAP-like"/>
</dbReference>
<dbReference type="Pfam" id="PF02586">
    <property type="entry name" value="SRAP"/>
    <property type="match status" value="1"/>
</dbReference>
<dbReference type="GO" id="GO:0003697">
    <property type="term" value="F:single-stranded DNA binding"/>
    <property type="evidence" value="ECO:0007669"/>
    <property type="project" value="InterPro"/>
</dbReference>
<dbReference type="InterPro" id="IPR003738">
    <property type="entry name" value="SRAP"/>
</dbReference>
<protein>
    <submittedName>
        <fullName evidence="8">SOS response-associated peptidase</fullName>
    </submittedName>
</protein>
<evidence type="ECO:0000256" key="7">
    <source>
        <dbReference type="ARBA" id="ARBA00023239"/>
    </source>
</evidence>
<gene>
    <name evidence="8" type="ORF">FQU78_07920</name>
</gene>
<dbReference type="GO" id="GO:0008233">
    <property type="term" value="F:peptidase activity"/>
    <property type="evidence" value="ECO:0007669"/>
    <property type="project" value="UniProtKB-KW"/>
</dbReference>
<organism evidence="8 9">
    <name type="scientific">Methanosarcina mazei</name>
    <name type="common">Methanosarcina frisia</name>
    <dbReference type="NCBI Taxonomy" id="2209"/>
    <lineage>
        <taxon>Archaea</taxon>
        <taxon>Methanobacteriati</taxon>
        <taxon>Methanobacteriota</taxon>
        <taxon>Stenosarchaea group</taxon>
        <taxon>Methanomicrobia</taxon>
        <taxon>Methanosarcinales</taxon>
        <taxon>Methanosarcinaceae</taxon>
        <taxon>Methanosarcina</taxon>
    </lineage>
</organism>
<accession>A0A6C0VHT2</accession>
<sequence length="111" mass="13102">MKINFFLCWLYDVWKDKNSGKEIHSYSIITTVPNTIVGKYHDRMPVIFKTKEDENTWLNPEAEKNQLHNLLNPFPSDKMEEWEVGAAARNPRNDYQEVIELVKTNKQGTLF</sequence>
<keyword evidence="4" id="KW-0378">Hydrolase</keyword>
<keyword evidence="6" id="KW-0238">DNA-binding</keyword>
<dbReference type="Proteomes" id="UP000467371">
    <property type="component" value="Chromosome"/>
</dbReference>
<dbReference type="RefSeq" id="WP_163645497.1">
    <property type="nucleotide sequence ID" value="NZ_CP042908.1"/>
</dbReference>
<dbReference type="EMBL" id="CP042908">
    <property type="protein sequence ID" value="QIB90990.1"/>
    <property type="molecule type" value="Genomic_DNA"/>
</dbReference>
<dbReference type="GO" id="GO:0106300">
    <property type="term" value="P:protein-DNA covalent cross-linking repair"/>
    <property type="evidence" value="ECO:0007669"/>
    <property type="project" value="InterPro"/>
</dbReference>
<evidence type="ECO:0000256" key="5">
    <source>
        <dbReference type="ARBA" id="ARBA00023124"/>
    </source>
</evidence>
<keyword evidence="7" id="KW-0456">Lyase</keyword>
<evidence type="ECO:0000256" key="1">
    <source>
        <dbReference type="ARBA" id="ARBA00008136"/>
    </source>
</evidence>
<dbReference type="GeneID" id="44087055"/>
<name>A0A6C0VHT2_METMZ</name>
<dbReference type="GO" id="GO:0016829">
    <property type="term" value="F:lyase activity"/>
    <property type="evidence" value="ECO:0007669"/>
    <property type="project" value="UniProtKB-KW"/>
</dbReference>
<evidence type="ECO:0000256" key="2">
    <source>
        <dbReference type="ARBA" id="ARBA00022670"/>
    </source>
</evidence>
<dbReference type="PANTHER" id="PTHR13604:SF0">
    <property type="entry name" value="ABASIC SITE PROCESSING PROTEIN HMCES"/>
    <property type="match status" value="1"/>
</dbReference>
<evidence type="ECO:0000313" key="9">
    <source>
        <dbReference type="Proteomes" id="UP000467371"/>
    </source>
</evidence>
<dbReference type="SUPFAM" id="SSF143081">
    <property type="entry name" value="BB1717-like"/>
    <property type="match status" value="1"/>
</dbReference>
<evidence type="ECO:0000256" key="3">
    <source>
        <dbReference type="ARBA" id="ARBA00022763"/>
    </source>
</evidence>
<dbReference type="PANTHER" id="PTHR13604">
    <property type="entry name" value="DC12-RELATED"/>
    <property type="match status" value="1"/>
</dbReference>